<dbReference type="Pfam" id="PF21294">
    <property type="entry name" value="Polysacc_lyase_14"/>
    <property type="match status" value="1"/>
</dbReference>
<proteinExistence type="predicted"/>
<dbReference type="PANTHER" id="PTHR40124:SF1">
    <property type="entry name" value="DISAGGREGATASE RELATED REPEAT PROTEIN"/>
    <property type="match status" value="1"/>
</dbReference>
<accession>A0ABY6JNJ5</accession>
<evidence type="ECO:0000313" key="3">
    <source>
        <dbReference type="EMBL" id="UYV18034.1"/>
    </source>
</evidence>
<sequence length="265" mass="29693">MQNNKNHLYKIIIGFSLILLIWLLWQKESETLSVVESFDNIPLTKIGQEIVDHQLTEIVHDLGVEGSQGIRVDYEGYERGSRGVVVSPLIEPAQQYAFSFWVRFCEGFDFARGGKLHGLGPANPVAGGNAITPQGWSARLMFRRDGGLQTYIYHQDMQGRFGDTYIANGFTFVPGQYHHVEMQVSLNEPATESNGRVTVSVDGERLIEHTGLRFRAETTEASQIQRLLFSTFHGGSSPEWAPRNEDGSYKTDCAYFDTIALSPSL</sequence>
<evidence type="ECO:0000313" key="4">
    <source>
        <dbReference type="Proteomes" id="UP001163082"/>
    </source>
</evidence>
<dbReference type="GO" id="GO:0016829">
    <property type="term" value="F:lyase activity"/>
    <property type="evidence" value="ECO:0007669"/>
    <property type="project" value="UniProtKB-KW"/>
</dbReference>
<keyword evidence="3" id="KW-0456">Lyase</keyword>
<dbReference type="RefSeq" id="WP_264428473.1">
    <property type="nucleotide sequence ID" value="NZ_CP080627.1"/>
</dbReference>
<name>A0ABY6JNJ5_9GAMM</name>
<keyword evidence="1" id="KW-1133">Transmembrane helix</keyword>
<keyword evidence="1" id="KW-0812">Transmembrane</keyword>
<dbReference type="Proteomes" id="UP001163082">
    <property type="component" value="Chromosome"/>
</dbReference>
<feature type="domain" description="Polysaccharide lyase 14" evidence="2">
    <location>
        <begin position="93"/>
        <end position="249"/>
    </location>
</feature>
<reference evidence="3 4" key="1">
    <citation type="journal article" date="2022" name="Antonie Van Leeuwenhoek">
        <title>Whole genome sequencing of the halophilic Halomonas qaidamensis XH36, a novel species strain with high ectoine production.</title>
        <authorList>
            <person name="Zhang T."/>
            <person name="Cui T."/>
            <person name="Cao Y."/>
            <person name="Li Y."/>
            <person name="Li F."/>
            <person name="Zhu D."/>
            <person name="Xing J."/>
        </authorList>
    </citation>
    <scope>NUCLEOTIDE SEQUENCE [LARGE SCALE GENOMIC DNA]</scope>
    <source>
        <strain evidence="3 4">XH36</strain>
    </source>
</reference>
<dbReference type="PANTHER" id="PTHR40124">
    <property type="match status" value="1"/>
</dbReference>
<dbReference type="Gene3D" id="2.60.120.200">
    <property type="match status" value="1"/>
</dbReference>
<dbReference type="EMBL" id="CP080627">
    <property type="protein sequence ID" value="UYV18034.1"/>
    <property type="molecule type" value="Genomic_DNA"/>
</dbReference>
<protein>
    <submittedName>
        <fullName evidence="3">Polysaccharide lyase</fullName>
    </submittedName>
</protein>
<keyword evidence="1" id="KW-0472">Membrane</keyword>
<evidence type="ECO:0000256" key="1">
    <source>
        <dbReference type="SAM" id="Phobius"/>
    </source>
</evidence>
<organism evidence="3 4">
    <name type="scientific">Halomonas qaidamensis</name>
    <dbReference type="NCBI Taxonomy" id="2866211"/>
    <lineage>
        <taxon>Bacteria</taxon>
        <taxon>Pseudomonadati</taxon>
        <taxon>Pseudomonadota</taxon>
        <taxon>Gammaproteobacteria</taxon>
        <taxon>Oceanospirillales</taxon>
        <taxon>Halomonadaceae</taxon>
        <taxon>Halomonas</taxon>
    </lineage>
</organism>
<keyword evidence="4" id="KW-1185">Reference proteome</keyword>
<dbReference type="InterPro" id="IPR048958">
    <property type="entry name" value="Polysacc_lyase_14"/>
</dbReference>
<evidence type="ECO:0000259" key="2">
    <source>
        <dbReference type="Pfam" id="PF21294"/>
    </source>
</evidence>
<gene>
    <name evidence="3" type="ORF">K1Y77_11105</name>
</gene>
<feature type="transmembrane region" description="Helical" evidence="1">
    <location>
        <begin position="7"/>
        <end position="25"/>
    </location>
</feature>